<comment type="caution">
    <text evidence="1">The sequence shown here is derived from an EMBL/GenBank/DDBJ whole genome shotgun (WGS) entry which is preliminary data.</text>
</comment>
<dbReference type="InterPro" id="IPR007553">
    <property type="entry name" value="2-thiour_desulf"/>
</dbReference>
<gene>
    <name evidence="1" type="ORF">Q4481_01740</name>
</gene>
<organism evidence="1 2">
    <name type="scientific">Rhizobium alvei</name>
    <dbReference type="NCBI Taxonomy" id="1132659"/>
    <lineage>
        <taxon>Bacteria</taxon>
        <taxon>Pseudomonadati</taxon>
        <taxon>Pseudomonadota</taxon>
        <taxon>Alphaproteobacteria</taxon>
        <taxon>Hyphomicrobiales</taxon>
        <taxon>Rhizobiaceae</taxon>
        <taxon>Rhizobium/Agrobacterium group</taxon>
        <taxon>Rhizobium</taxon>
    </lineage>
</organism>
<protein>
    <submittedName>
        <fullName evidence="1">DUF523 domain-containing protein</fullName>
    </submittedName>
</protein>
<dbReference type="EMBL" id="JAUOZU010000001">
    <property type="protein sequence ID" value="MDO6962658.1"/>
    <property type="molecule type" value="Genomic_DNA"/>
</dbReference>
<dbReference type="Proteomes" id="UP001174932">
    <property type="component" value="Unassembled WGS sequence"/>
</dbReference>
<evidence type="ECO:0000313" key="1">
    <source>
        <dbReference type="EMBL" id="MDO6962658.1"/>
    </source>
</evidence>
<dbReference type="PANTHER" id="PTHR30087:SF1">
    <property type="entry name" value="HYPOTHETICAL CYTOSOLIC PROTEIN"/>
    <property type="match status" value="1"/>
</dbReference>
<dbReference type="PANTHER" id="PTHR30087">
    <property type="entry name" value="INNER MEMBRANE PROTEIN"/>
    <property type="match status" value="1"/>
</dbReference>
<reference evidence="1" key="2">
    <citation type="submission" date="2023-07" db="EMBL/GenBank/DDBJ databases">
        <authorList>
            <person name="Shen H."/>
        </authorList>
    </citation>
    <scope>NUCLEOTIDE SEQUENCE</scope>
    <source>
        <strain evidence="1">TNR-22</strain>
    </source>
</reference>
<keyword evidence="2" id="KW-1185">Reference proteome</keyword>
<accession>A0ABT8YG62</accession>
<name>A0ABT8YG62_9HYPH</name>
<evidence type="ECO:0000313" key="2">
    <source>
        <dbReference type="Proteomes" id="UP001174932"/>
    </source>
</evidence>
<reference evidence="1" key="1">
    <citation type="journal article" date="2015" name="Int. J. Syst. Evol. Microbiol.">
        <title>Rhizobium alvei sp. nov., isolated from a freshwater river.</title>
        <authorList>
            <person name="Sheu S.Y."/>
            <person name="Huang H.W."/>
            <person name="Young C.C."/>
            <person name="Chen W.M."/>
        </authorList>
    </citation>
    <scope>NUCLEOTIDE SEQUENCE</scope>
    <source>
        <strain evidence="1">TNR-22</strain>
    </source>
</reference>
<proteinExistence type="predicted"/>
<sequence>MKRILVSACLMGEAVRYDGKAKPLSHPQLEQWQREGRLLAFCPEMAGGFAVPRAPAEIADGRNGSDVLDGSASVIDRDGLDVSSGFLRGAQKALAFAREHGCVAALLIDGSPSCGSGFIYDGSFSAERHIGRGVTATLLEKAGIPVFSPARLNELALFLER</sequence>
<dbReference type="Pfam" id="PF04463">
    <property type="entry name" value="2-thiour_desulf"/>
    <property type="match status" value="1"/>
</dbReference>
<dbReference type="RefSeq" id="WP_304374541.1">
    <property type="nucleotide sequence ID" value="NZ_JAUOZU010000001.1"/>
</dbReference>